<keyword evidence="7" id="KW-0813">Transport</keyword>
<comment type="subcellular location">
    <subcellularLocation>
        <location evidence="1">Cell membrane</location>
        <topology evidence="1">Single-pass membrane protein</topology>
    </subcellularLocation>
    <subcellularLocation>
        <location evidence="7">Cell membrane</location>
        <topology evidence="7">Single-pass type II membrane protein</topology>
    </subcellularLocation>
</comment>
<evidence type="ECO:0000256" key="5">
    <source>
        <dbReference type="ARBA" id="ARBA00022989"/>
    </source>
</evidence>
<dbReference type="Proteomes" id="UP000244929">
    <property type="component" value="Chromosome"/>
</dbReference>
<sequence length="223" mass="25351">MAKVKISKKSTRIDMTAMCDVAFLLLSFFIMTATAKQPEPKPVDTPQSTVIEKLPEEGVATITVGQKQVFFLMPREIRKGTLERMATKYNVQFTADEYAEFEKMEGFGVKITELKSLLKTSPADRVKKGVQGGIPYDTINKNAKNQLFDWVKNAREVQRQIYSDKFDAGEINAEDFKVKGDLQIAIKGDAKEEYPTIKTVMDILQDQKKNKFYLVTGLRNEDF</sequence>
<evidence type="ECO:0000256" key="7">
    <source>
        <dbReference type="RuleBase" id="RU003879"/>
    </source>
</evidence>
<dbReference type="InterPro" id="IPR003400">
    <property type="entry name" value="ExbD"/>
</dbReference>
<gene>
    <name evidence="8" type="ORF">HYN59_01790</name>
</gene>
<protein>
    <submittedName>
        <fullName evidence="8">Biopolymer transporter ExbD</fullName>
    </submittedName>
</protein>
<evidence type="ECO:0000256" key="3">
    <source>
        <dbReference type="ARBA" id="ARBA00022475"/>
    </source>
</evidence>
<dbReference type="PANTHER" id="PTHR30558:SF3">
    <property type="entry name" value="BIOPOLYMER TRANSPORT PROTEIN EXBD-RELATED"/>
    <property type="match status" value="1"/>
</dbReference>
<keyword evidence="6" id="KW-0472">Membrane</keyword>
<name>A0A2S1R2M0_9FLAO</name>
<evidence type="ECO:0000256" key="2">
    <source>
        <dbReference type="ARBA" id="ARBA00005811"/>
    </source>
</evidence>
<proteinExistence type="inferred from homology"/>
<dbReference type="OrthoDB" id="9793581at2"/>
<keyword evidence="4 7" id="KW-0812">Transmembrane</keyword>
<dbReference type="RefSeq" id="WP_108779614.1">
    <property type="nucleotide sequence ID" value="NZ_CP029186.1"/>
</dbReference>
<keyword evidence="3" id="KW-1003">Cell membrane</keyword>
<keyword evidence="5" id="KW-1133">Transmembrane helix</keyword>
<organism evidence="8 9">
    <name type="scientific">Flavobacterium album</name>
    <dbReference type="NCBI Taxonomy" id="2175091"/>
    <lineage>
        <taxon>Bacteria</taxon>
        <taxon>Pseudomonadati</taxon>
        <taxon>Bacteroidota</taxon>
        <taxon>Flavobacteriia</taxon>
        <taxon>Flavobacteriales</taxon>
        <taxon>Flavobacteriaceae</taxon>
        <taxon>Flavobacterium</taxon>
    </lineage>
</organism>
<dbReference type="EMBL" id="CP029186">
    <property type="protein sequence ID" value="AWH86894.1"/>
    <property type="molecule type" value="Genomic_DNA"/>
</dbReference>
<evidence type="ECO:0000256" key="6">
    <source>
        <dbReference type="ARBA" id="ARBA00023136"/>
    </source>
</evidence>
<dbReference type="Pfam" id="PF02472">
    <property type="entry name" value="ExbD"/>
    <property type="match status" value="1"/>
</dbReference>
<reference evidence="8 9" key="1">
    <citation type="submission" date="2018-04" db="EMBL/GenBank/DDBJ databases">
        <title>Genome sequencing of Flavobacterium sp. HYN0059.</title>
        <authorList>
            <person name="Yi H."/>
            <person name="Baek C."/>
        </authorList>
    </citation>
    <scope>NUCLEOTIDE SEQUENCE [LARGE SCALE GENOMIC DNA]</scope>
    <source>
        <strain evidence="8 9">HYN0059</strain>
    </source>
</reference>
<evidence type="ECO:0000313" key="8">
    <source>
        <dbReference type="EMBL" id="AWH86894.1"/>
    </source>
</evidence>
<dbReference type="AlphaFoldDB" id="A0A2S1R2M0"/>
<comment type="similarity">
    <text evidence="2 7">Belongs to the ExbD/TolR family.</text>
</comment>
<dbReference type="KEGG" id="falb:HYN59_01790"/>
<evidence type="ECO:0000256" key="1">
    <source>
        <dbReference type="ARBA" id="ARBA00004162"/>
    </source>
</evidence>
<accession>A0A2S1R2M0</accession>
<keyword evidence="7" id="KW-0653">Protein transport</keyword>
<dbReference type="GO" id="GO:0015031">
    <property type="term" value="P:protein transport"/>
    <property type="evidence" value="ECO:0007669"/>
    <property type="project" value="UniProtKB-KW"/>
</dbReference>
<dbReference type="GO" id="GO:0005886">
    <property type="term" value="C:plasma membrane"/>
    <property type="evidence" value="ECO:0007669"/>
    <property type="project" value="UniProtKB-SubCell"/>
</dbReference>
<evidence type="ECO:0000313" key="9">
    <source>
        <dbReference type="Proteomes" id="UP000244929"/>
    </source>
</evidence>
<dbReference type="GO" id="GO:0022857">
    <property type="term" value="F:transmembrane transporter activity"/>
    <property type="evidence" value="ECO:0007669"/>
    <property type="project" value="InterPro"/>
</dbReference>
<keyword evidence="9" id="KW-1185">Reference proteome</keyword>
<evidence type="ECO:0000256" key="4">
    <source>
        <dbReference type="ARBA" id="ARBA00022692"/>
    </source>
</evidence>
<dbReference type="PANTHER" id="PTHR30558">
    <property type="entry name" value="EXBD MEMBRANE COMPONENT OF PMF-DRIVEN MACROMOLECULE IMPORT SYSTEM"/>
    <property type="match status" value="1"/>
</dbReference>